<accession>A0ACB9CGZ8</accession>
<sequence>MRQLNLRVIKAYPLQLQFSPYSFSQNSPHLVQLLQPNVQHPQTQTLVLLVFFFLQNRRTRPPPPPPPPP</sequence>
<reference evidence="2" key="1">
    <citation type="journal article" date="2022" name="Mol. Ecol. Resour.">
        <title>The genomes of chicory, endive, great burdock and yacon provide insights into Asteraceae palaeo-polyploidization history and plant inulin production.</title>
        <authorList>
            <person name="Fan W."/>
            <person name="Wang S."/>
            <person name="Wang H."/>
            <person name="Wang A."/>
            <person name="Jiang F."/>
            <person name="Liu H."/>
            <person name="Zhao H."/>
            <person name="Xu D."/>
            <person name="Zhang Y."/>
        </authorList>
    </citation>
    <scope>NUCLEOTIDE SEQUENCE [LARGE SCALE GENOMIC DNA]</scope>
    <source>
        <strain evidence="2">cv. Niubang</strain>
    </source>
</reference>
<reference evidence="1 2" key="2">
    <citation type="journal article" date="2022" name="Mol. Ecol. Resour.">
        <title>The genomes of chicory, endive, great burdock and yacon provide insights into Asteraceae paleo-polyploidization history and plant inulin production.</title>
        <authorList>
            <person name="Fan W."/>
            <person name="Wang S."/>
            <person name="Wang H."/>
            <person name="Wang A."/>
            <person name="Jiang F."/>
            <person name="Liu H."/>
            <person name="Zhao H."/>
            <person name="Xu D."/>
            <person name="Zhang Y."/>
        </authorList>
    </citation>
    <scope>NUCLEOTIDE SEQUENCE [LARGE SCALE GENOMIC DNA]</scope>
    <source>
        <strain evidence="2">cv. Niubang</strain>
    </source>
</reference>
<gene>
    <name evidence="1" type="ORF">L6452_13020</name>
</gene>
<comment type="caution">
    <text evidence="1">The sequence shown here is derived from an EMBL/GenBank/DDBJ whole genome shotgun (WGS) entry which is preliminary data.</text>
</comment>
<evidence type="ECO:0000313" key="1">
    <source>
        <dbReference type="EMBL" id="KAI3733576.1"/>
    </source>
</evidence>
<name>A0ACB9CGZ8_ARCLA</name>
<proteinExistence type="predicted"/>
<dbReference type="EMBL" id="CM042050">
    <property type="protein sequence ID" value="KAI3733576.1"/>
    <property type="molecule type" value="Genomic_DNA"/>
</dbReference>
<dbReference type="Proteomes" id="UP001055879">
    <property type="component" value="Linkage Group LG04"/>
</dbReference>
<keyword evidence="2" id="KW-1185">Reference proteome</keyword>
<organism evidence="1 2">
    <name type="scientific">Arctium lappa</name>
    <name type="common">Greater burdock</name>
    <name type="synonym">Lappa major</name>
    <dbReference type="NCBI Taxonomy" id="4217"/>
    <lineage>
        <taxon>Eukaryota</taxon>
        <taxon>Viridiplantae</taxon>
        <taxon>Streptophyta</taxon>
        <taxon>Embryophyta</taxon>
        <taxon>Tracheophyta</taxon>
        <taxon>Spermatophyta</taxon>
        <taxon>Magnoliopsida</taxon>
        <taxon>eudicotyledons</taxon>
        <taxon>Gunneridae</taxon>
        <taxon>Pentapetalae</taxon>
        <taxon>asterids</taxon>
        <taxon>campanulids</taxon>
        <taxon>Asterales</taxon>
        <taxon>Asteraceae</taxon>
        <taxon>Carduoideae</taxon>
        <taxon>Cardueae</taxon>
        <taxon>Arctiinae</taxon>
        <taxon>Arctium</taxon>
    </lineage>
</organism>
<protein>
    <submittedName>
        <fullName evidence="1">Uncharacterized protein</fullName>
    </submittedName>
</protein>
<evidence type="ECO:0000313" key="2">
    <source>
        <dbReference type="Proteomes" id="UP001055879"/>
    </source>
</evidence>